<feature type="transmembrane region" description="Helical" evidence="1">
    <location>
        <begin position="137"/>
        <end position="156"/>
    </location>
</feature>
<protein>
    <recommendedName>
        <fullName evidence="4">DUF998 domain-containing protein</fullName>
    </recommendedName>
</protein>
<keyword evidence="1" id="KW-1133">Transmembrane helix</keyword>
<dbReference type="AlphaFoldDB" id="A0A7M4DPU0"/>
<feature type="transmembrane region" description="Helical" evidence="1">
    <location>
        <begin position="20"/>
        <end position="41"/>
    </location>
</feature>
<feature type="transmembrane region" description="Helical" evidence="1">
    <location>
        <begin position="61"/>
        <end position="83"/>
    </location>
</feature>
<dbReference type="InterPro" id="IPR009339">
    <property type="entry name" value="DUF998"/>
</dbReference>
<evidence type="ECO:0000313" key="2">
    <source>
        <dbReference type="EMBL" id="VZO39484.1"/>
    </source>
</evidence>
<feature type="transmembrane region" description="Helical" evidence="1">
    <location>
        <begin position="168"/>
        <end position="188"/>
    </location>
</feature>
<comment type="caution">
    <text evidence="2">The sequence shown here is derived from an EMBL/GenBank/DDBJ whole genome shotgun (WGS) entry which is preliminary data.</text>
</comment>
<keyword evidence="1" id="KW-0812">Transmembrane</keyword>
<evidence type="ECO:0008006" key="4">
    <source>
        <dbReference type="Google" id="ProtNLM"/>
    </source>
</evidence>
<sequence length="235" mass="25139">MSEGRERQATARIGVLPRRALVPVAVAAAFLYSNFLIDWVLRGFHGLDIVVSLLASPGQPNAAVLRVTDVVCAVLVLLLLPAFFAALPPGPTRKVVAWTMVAFALGVVAAVIVPAPCGPEHLCASTSDRLDEPIHDAASILSEVSLFVSAAATWFAMRSTGPNWFRRAAWGTFWVGGVALNLLFGWYLEVSDSPTAEGLAGYVQRLHILSVSAWILCIGIHASRAAPLCAEEEPW</sequence>
<proteinExistence type="predicted"/>
<reference evidence="2 3" key="1">
    <citation type="submission" date="2019-11" db="EMBL/GenBank/DDBJ databases">
        <authorList>
            <person name="Criscuolo A."/>
        </authorList>
    </citation>
    <scope>NUCLEOTIDE SEQUENCE [LARGE SCALE GENOMIC DNA]</scope>
    <source>
        <strain evidence="2">CIP111667</strain>
    </source>
</reference>
<dbReference type="Pfam" id="PF06197">
    <property type="entry name" value="DUF998"/>
    <property type="match status" value="1"/>
</dbReference>
<dbReference type="EMBL" id="CACRYJ010000059">
    <property type="protein sequence ID" value="VZO39484.1"/>
    <property type="molecule type" value="Genomic_DNA"/>
</dbReference>
<gene>
    <name evidence="2" type="ORF">HALOF300_04176</name>
</gene>
<organism evidence="2 3">
    <name type="scientific">Occultella aeris</name>
    <dbReference type="NCBI Taxonomy" id="2761496"/>
    <lineage>
        <taxon>Bacteria</taxon>
        <taxon>Bacillati</taxon>
        <taxon>Actinomycetota</taxon>
        <taxon>Actinomycetes</taxon>
        <taxon>Micrococcales</taxon>
        <taxon>Ruaniaceae</taxon>
        <taxon>Occultella</taxon>
    </lineage>
</organism>
<accession>A0A7M4DPU0</accession>
<evidence type="ECO:0000256" key="1">
    <source>
        <dbReference type="SAM" id="Phobius"/>
    </source>
</evidence>
<name>A0A7M4DPU0_9MICO</name>
<dbReference type="Proteomes" id="UP000419743">
    <property type="component" value="Unassembled WGS sequence"/>
</dbReference>
<keyword evidence="3" id="KW-1185">Reference proteome</keyword>
<evidence type="ECO:0000313" key="3">
    <source>
        <dbReference type="Proteomes" id="UP000419743"/>
    </source>
</evidence>
<keyword evidence="1" id="KW-0472">Membrane</keyword>
<feature type="transmembrane region" description="Helical" evidence="1">
    <location>
        <begin position="95"/>
        <end position="117"/>
    </location>
</feature>